<protein>
    <submittedName>
        <fullName evidence="1">Uncharacterized protein</fullName>
    </submittedName>
</protein>
<dbReference type="EMBL" id="CP125947">
    <property type="protein sequence ID" value="WHS65158.1"/>
    <property type="molecule type" value="Genomic_DNA"/>
</dbReference>
<evidence type="ECO:0000313" key="2">
    <source>
        <dbReference type="Proteomes" id="UP001240697"/>
    </source>
</evidence>
<sequence length="52" mass="5786">MGWFFSPQARSELIAKLIEQQETADWREGVSSYHARRRTPSAPAALAAVLIA</sequence>
<accession>A0ABY8SQ11</accession>
<evidence type="ECO:0000313" key="1">
    <source>
        <dbReference type="EMBL" id="WHS65158.1"/>
    </source>
</evidence>
<dbReference type="Proteomes" id="UP001240697">
    <property type="component" value="Chromosome"/>
</dbReference>
<reference evidence="1 2" key="1">
    <citation type="submission" date="2023-05" db="EMBL/GenBank/DDBJ databases">
        <authorList>
            <person name="Yin Y."/>
            <person name="Lu Z."/>
        </authorList>
    </citation>
    <scope>NUCLEOTIDE SEQUENCE [LARGE SCALE GENOMIC DNA]</scope>
    <source>
        <strain evidence="1 2">ZM22</strain>
    </source>
</reference>
<gene>
    <name evidence="1" type="ORF">QMY55_22170</name>
</gene>
<proteinExistence type="predicted"/>
<organism evidence="1 2">
    <name type="scientific">Comamonas resistens</name>
    <dbReference type="NCBI Taxonomy" id="3046670"/>
    <lineage>
        <taxon>Bacteria</taxon>
        <taxon>Pseudomonadati</taxon>
        <taxon>Pseudomonadota</taxon>
        <taxon>Betaproteobacteria</taxon>
        <taxon>Burkholderiales</taxon>
        <taxon>Comamonadaceae</taxon>
        <taxon>Comamonas</taxon>
    </lineage>
</organism>
<keyword evidence="2" id="KW-1185">Reference proteome</keyword>
<name>A0ABY8SQ11_9BURK</name>
<dbReference type="RefSeq" id="WP_283486259.1">
    <property type="nucleotide sequence ID" value="NZ_CP125947.1"/>
</dbReference>